<name>A0A835WV87_9CHLO</name>
<comment type="caution">
    <text evidence="2">The sequence shown here is derived from an EMBL/GenBank/DDBJ whole genome shotgun (WGS) entry which is preliminary data.</text>
</comment>
<gene>
    <name evidence="2" type="ORF">HYH02_000762</name>
</gene>
<feature type="region of interest" description="Disordered" evidence="1">
    <location>
        <begin position="46"/>
        <end position="206"/>
    </location>
</feature>
<evidence type="ECO:0000313" key="2">
    <source>
        <dbReference type="EMBL" id="KAG2454934.1"/>
    </source>
</evidence>
<feature type="compositionally biased region" description="Low complexity" evidence="1">
    <location>
        <begin position="110"/>
        <end position="136"/>
    </location>
</feature>
<evidence type="ECO:0000313" key="3">
    <source>
        <dbReference type="Proteomes" id="UP000613740"/>
    </source>
</evidence>
<sequence length="219" mass="21792">MADCAVCLTWVECQDPVDAASTADGRTADSDNKPQLHVLDPDEAALCGSATPAGLPAQHKQEDQEQEQQPPGDSGAAKRLREQHQGDCRGPQRTWQQIDGDDDDEDGVGPRDSCGGRPAVAPGGGAATSSGTSGPSGQSGGQPGGRSSKHQRTRATLGFATAVLSGEGLSTADGSSHDAAVCEVGTGGDGRGSGGSGGSGGSCSQLSTAVHTLCPGWLG</sequence>
<feature type="compositionally biased region" description="Gly residues" evidence="1">
    <location>
        <begin position="185"/>
        <end position="201"/>
    </location>
</feature>
<organism evidence="2 3">
    <name type="scientific">Chlamydomonas schloesseri</name>
    <dbReference type="NCBI Taxonomy" id="2026947"/>
    <lineage>
        <taxon>Eukaryota</taxon>
        <taxon>Viridiplantae</taxon>
        <taxon>Chlorophyta</taxon>
        <taxon>core chlorophytes</taxon>
        <taxon>Chlorophyceae</taxon>
        <taxon>CS clade</taxon>
        <taxon>Chlamydomonadales</taxon>
        <taxon>Chlamydomonadaceae</taxon>
        <taxon>Chlamydomonas</taxon>
    </lineage>
</organism>
<keyword evidence="3" id="KW-1185">Reference proteome</keyword>
<dbReference type="EMBL" id="JAEHOD010000001">
    <property type="protein sequence ID" value="KAG2454934.1"/>
    <property type="molecule type" value="Genomic_DNA"/>
</dbReference>
<dbReference type="Proteomes" id="UP000613740">
    <property type="component" value="Unassembled WGS sequence"/>
</dbReference>
<dbReference type="AlphaFoldDB" id="A0A835WV87"/>
<proteinExistence type="predicted"/>
<protein>
    <submittedName>
        <fullName evidence="2">Uncharacterized protein</fullName>
    </submittedName>
</protein>
<accession>A0A835WV87</accession>
<evidence type="ECO:0000256" key="1">
    <source>
        <dbReference type="SAM" id="MobiDB-lite"/>
    </source>
</evidence>
<reference evidence="2" key="1">
    <citation type="journal article" date="2020" name="bioRxiv">
        <title>Comparative genomics of Chlamydomonas.</title>
        <authorList>
            <person name="Craig R.J."/>
            <person name="Hasan A.R."/>
            <person name="Ness R.W."/>
            <person name="Keightley P.D."/>
        </authorList>
    </citation>
    <scope>NUCLEOTIDE SEQUENCE</scope>
    <source>
        <strain evidence="2">CCAP 11/173</strain>
    </source>
</reference>